<dbReference type="KEGG" id="fpla:A4U99_05010"/>
<reference evidence="1" key="2">
    <citation type="submission" date="2023-01" db="EMBL/GenBank/DDBJ databases">
        <title>Human gut microbiome strain richness.</title>
        <authorList>
            <person name="Chen-Liaw A."/>
        </authorList>
    </citation>
    <scope>NUCLEOTIDE SEQUENCE</scope>
    <source>
        <strain evidence="1">2225st1_A6_2225SCRN_200828</strain>
    </source>
</reference>
<dbReference type="RefSeq" id="WP_024724052.1">
    <property type="nucleotide sequence ID" value="NZ_BAABZG010000001.1"/>
</dbReference>
<organism evidence="1 4">
    <name type="scientific">Flavonifractor plautii</name>
    <name type="common">Fusobacterium plautii</name>
    <dbReference type="NCBI Taxonomy" id="292800"/>
    <lineage>
        <taxon>Bacteria</taxon>
        <taxon>Bacillati</taxon>
        <taxon>Bacillota</taxon>
        <taxon>Clostridia</taxon>
        <taxon>Eubacteriales</taxon>
        <taxon>Oscillospiraceae</taxon>
        <taxon>Flavonifractor</taxon>
    </lineage>
</organism>
<name>A0AAW6C442_FLAPL</name>
<dbReference type="Proteomes" id="UP000595792">
    <property type="component" value="Chromosome"/>
</dbReference>
<dbReference type="Proteomes" id="UP001211006">
    <property type="component" value="Unassembled WGS sequence"/>
</dbReference>
<dbReference type="EMBL" id="JAQLWO010000005">
    <property type="protein sequence ID" value="MDB7905609.1"/>
    <property type="molecule type" value="Genomic_DNA"/>
</dbReference>
<sequence length="75" mass="9077">MLNQEMRTVTMNRSDMLRVAQALTHVVLGFRDEVRAATTEDRRRSAKCSLDMWERIRSEFDRQMDEQDPEEFRRK</sequence>
<evidence type="ECO:0000313" key="2">
    <source>
        <dbReference type="EMBL" id="QQR06764.1"/>
    </source>
</evidence>
<dbReference type="AlphaFoldDB" id="A0AAW6C442"/>
<reference evidence="2 3" key="1">
    <citation type="submission" date="2020-11" db="EMBL/GenBank/DDBJ databases">
        <title>Closed and high quality bacterial genomes of the OMM12 community.</title>
        <authorList>
            <person name="Marbouty M."/>
            <person name="Lamy-Besnier Q."/>
            <person name="Debarbieux L."/>
            <person name="Koszul R."/>
        </authorList>
    </citation>
    <scope>NUCLEOTIDE SEQUENCE [LARGE SCALE GENOMIC DNA]</scope>
    <source>
        <strain evidence="2 3">YL31</strain>
    </source>
</reference>
<protein>
    <submittedName>
        <fullName evidence="1">Uncharacterized protein</fullName>
    </submittedName>
</protein>
<dbReference type="EMBL" id="CP065315">
    <property type="protein sequence ID" value="QQR06764.1"/>
    <property type="molecule type" value="Genomic_DNA"/>
</dbReference>
<gene>
    <name evidence="2" type="ORF">I5Q84_04530</name>
    <name evidence="1" type="ORF">PND83_06445</name>
</gene>
<evidence type="ECO:0000313" key="4">
    <source>
        <dbReference type="Proteomes" id="UP001211006"/>
    </source>
</evidence>
<evidence type="ECO:0000313" key="3">
    <source>
        <dbReference type="Proteomes" id="UP000595792"/>
    </source>
</evidence>
<accession>A0AAW6C442</accession>
<proteinExistence type="predicted"/>
<evidence type="ECO:0000313" key="1">
    <source>
        <dbReference type="EMBL" id="MDB7905609.1"/>
    </source>
</evidence>